<proteinExistence type="predicted"/>
<gene>
    <name evidence="2" type="ORF">SAMN02745975_00693</name>
</gene>
<evidence type="ECO:0000313" key="2">
    <source>
        <dbReference type="EMBL" id="SHI82890.1"/>
    </source>
</evidence>
<evidence type="ECO:0000259" key="1">
    <source>
        <dbReference type="SMART" id="SM00873"/>
    </source>
</evidence>
<dbReference type="GO" id="GO:0004826">
    <property type="term" value="F:phenylalanine-tRNA ligase activity"/>
    <property type="evidence" value="ECO:0007669"/>
    <property type="project" value="InterPro"/>
</dbReference>
<feature type="domain" description="B3/B4 tRNA-binding" evidence="1">
    <location>
        <begin position="63"/>
        <end position="210"/>
    </location>
</feature>
<protein>
    <submittedName>
        <fullName evidence="2">B3/B4 domain-containing protein (DNA/RNA-binding domain of Phe-tRNA-synthetase)</fullName>
    </submittedName>
</protein>
<dbReference type="SMART" id="SM00873">
    <property type="entry name" value="B3_4"/>
    <property type="match status" value="1"/>
</dbReference>
<accession>A0A1M6EC60</accession>
<dbReference type="EMBL" id="FQZV01000008">
    <property type="protein sequence ID" value="SHI82890.1"/>
    <property type="molecule type" value="Genomic_DNA"/>
</dbReference>
<dbReference type="STRING" id="1121919.SAMN02745975_00693"/>
<dbReference type="Gene3D" id="3.50.40.10">
    <property type="entry name" value="Phenylalanyl-trna Synthetase, Chain B, domain 3"/>
    <property type="match status" value="1"/>
</dbReference>
<name>A0A1M6EC60_9FIRM</name>
<dbReference type="InterPro" id="IPR005146">
    <property type="entry name" value="B3/B4_tRNA-bd"/>
</dbReference>
<reference evidence="3" key="1">
    <citation type="submission" date="2016-11" db="EMBL/GenBank/DDBJ databases">
        <authorList>
            <person name="Varghese N."/>
            <person name="Submissions S."/>
        </authorList>
    </citation>
    <scope>NUCLEOTIDE SEQUENCE [LARGE SCALE GENOMIC DNA]</scope>
    <source>
        <strain evidence="3">DSM 17957</strain>
    </source>
</reference>
<evidence type="ECO:0000313" key="3">
    <source>
        <dbReference type="Proteomes" id="UP000184536"/>
    </source>
</evidence>
<dbReference type="AlphaFoldDB" id="A0A1M6EC60"/>
<dbReference type="RefSeq" id="WP_110939978.1">
    <property type="nucleotide sequence ID" value="NZ_FQZV01000008.1"/>
</dbReference>
<dbReference type="Pfam" id="PF03483">
    <property type="entry name" value="B3_4"/>
    <property type="match status" value="1"/>
</dbReference>
<organism evidence="2 3">
    <name type="scientific">Geosporobacter subterraneus DSM 17957</name>
    <dbReference type="NCBI Taxonomy" id="1121919"/>
    <lineage>
        <taxon>Bacteria</taxon>
        <taxon>Bacillati</taxon>
        <taxon>Bacillota</taxon>
        <taxon>Clostridia</taxon>
        <taxon>Peptostreptococcales</taxon>
        <taxon>Thermotaleaceae</taxon>
        <taxon>Geosporobacter</taxon>
    </lineage>
</organism>
<dbReference type="PANTHER" id="PTHR39209:SF2">
    <property type="entry name" value="CYTOPLASMIC PROTEIN"/>
    <property type="match status" value="1"/>
</dbReference>
<dbReference type="OrthoDB" id="9789812at2"/>
<dbReference type="PANTHER" id="PTHR39209">
    <property type="match status" value="1"/>
</dbReference>
<dbReference type="SUPFAM" id="SSF56037">
    <property type="entry name" value="PheT/TilS domain"/>
    <property type="match status" value="1"/>
</dbReference>
<dbReference type="Proteomes" id="UP000184536">
    <property type="component" value="Unassembled WGS sequence"/>
</dbReference>
<sequence length="220" mass="24626">MIDISISDKLREACPTLTLGCIQAKITMKELEPLLWQEVEEVCVRLSSTMVSEDIAKLKAIKDARTVYRKLGQDPTRYRVSSEALLRRVIKDKGLYQINNIVDINNLISMQSYHPVCTYNLKKITAPLKLTVGDSGETYSGIGRGQISIEHIPVFEDALGKFGSTTSDSERAMVTMDTEEILFCIVAFDDQNSIAQWVEKAKKLLMDYGAAKDIETAVIQ</sequence>
<dbReference type="InterPro" id="IPR020825">
    <property type="entry name" value="Phe-tRNA_synthase-like_B3/B4"/>
</dbReference>
<dbReference type="GO" id="GO:0003723">
    <property type="term" value="F:RNA binding"/>
    <property type="evidence" value="ECO:0007669"/>
    <property type="project" value="InterPro"/>
</dbReference>
<keyword evidence="3" id="KW-1185">Reference proteome</keyword>